<keyword evidence="2" id="KW-0732">Signal</keyword>
<dbReference type="PANTHER" id="PTHR39160:SF4">
    <property type="entry name" value="RESUSCITATION-PROMOTING FACTOR RPFB"/>
    <property type="match status" value="1"/>
</dbReference>
<dbReference type="InterPro" id="IPR010618">
    <property type="entry name" value="RPF"/>
</dbReference>
<dbReference type="Pfam" id="PF03990">
    <property type="entry name" value="DUF348"/>
    <property type="match status" value="3"/>
</dbReference>
<evidence type="ECO:0000256" key="1">
    <source>
        <dbReference type="ARBA" id="ARBA00010830"/>
    </source>
</evidence>
<comment type="caution">
    <text evidence="6">The sequence shown here is derived from an EMBL/GenBank/DDBJ whole genome shotgun (WGS) entry which is preliminary data.</text>
</comment>
<evidence type="ECO:0000313" key="6">
    <source>
        <dbReference type="EMBL" id="GHG54771.1"/>
    </source>
</evidence>
<evidence type="ECO:0000256" key="4">
    <source>
        <dbReference type="SAM" id="MobiDB-lite"/>
    </source>
</evidence>
<dbReference type="EMBL" id="BNBF01000011">
    <property type="protein sequence ID" value="GHG54771.1"/>
    <property type="molecule type" value="Genomic_DNA"/>
</dbReference>
<dbReference type="InterPro" id="IPR023346">
    <property type="entry name" value="Lysozyme-like_dom_sf"/>
</dbReference>
<dbReference type="InterPro" id="IPR051933">
    <property type="entry name" value="Resuscitation_pf_RpfB"/>
</dbReference>
<dbReference type="Gene3D" id="2.20.230.10">
    <property type="entry name" value="Resuscitation-promoting factor rpfb"/>
    <property type="match status" value="1"/>
</dbReference>
<comment type="similarity">
    <text evidence="1">Belongs to the transglycosylase family. Rpf subfamily.</text>
</comment>
<dbReference type="GO" id="GO:0016787">
    <property type="term" value="F:hydrolase activity"/>
    <property type="evidence" value="ECO:0007669"/>
    <property type="project" value="UniProtKB-KW"/>
</dbReference>
<feature type="region of interest" description="Disordered" evidence="4">
    <location>
        <begin position="63"/>
        <end position="127"/>
    </location>
</feature>
<dbReference type="PROSITE" id="PS51109">
    <property type="entry name" value="G5"/>
    <property type="match status" value="1"/>
</dbReference>
<dbReference type="Pfam" id="PF06737">
    <property type="entry name" value="Transglycosylas"/>
    <property type="match status" value="1"/>
</dbReference>
<keyword evidence="7" id="KW-1185">Reference proteome</keyword>
<sequence>MESDRRSARFWGPEPDPSGPLERVGVSTSQYETYGPYGRDASVHTAETLPYGLYQDTYRPGYEAETSFVPEPVPVPVPEPVAPPPLPRQTPPAPGTVSPEPAPPRTPAPGGRAARRRRARSAERPESAVRRLLPQALVVAFLAGGTTAFVAQDKAVELSVDGRQRTLHTFADDVSELLAEQGVRVGAHDVIAPARDATLTSGDEVAVRYGRPLRLTLDGRPREVWTTAHTVAGALDQLGVRAEGAYLSTSRSRSIGRAGLALDVRTERAVTILADGRTRTVRTNAATVREAIEEAGITLRGQDTTSVPLDSFPRDGQTVTVLRVTGGREVREEQIPFQVRRTEDPSLLKGTEVVDQAGRPGLRRTTYLLRSVNGVRQKPRLLRTEVVRAPRTQVVRVGTKPRPVAVAGAEGLNWQALAACESGGRPHAVDASGTYGGLYQFDNRTWHALGGKGRPQDASAEEQTYRAKKLYVRQGTAPWPHCGSRLHK</sequence>
<feature type="domain" description="G5" evidence="5">
    <location>
        <begin position="321"/>
        <end position="401"/>
    </location>
</feature>
<dbReference type="InterPro" id="IPR007137">
    <property type="entry name" value="DUF348"/>
</dbReference>
<dbReference type="Gene3D" id="1.10.530.10">
    <property type="match status" value="1"/>
</dbReference>
<feature type="compositionally biased region" description="Pro residues" evidence="4">
    <location>
        <begin position="71"/>
        <end position="107"/>
    </location>
</feature>
<dbReference type="CDD" id="cd13925">
    <property type="entry name" value="RPF"/>
    <property type="match status" value="1"/>
</dbReference>
<accession>A0A919EWX3</accession>
<dbReference type="InterPro" id="IPR011098">
    <property type="entry name" value="G5_dom"/>
</dbReference>
<evidence type="ECO:0000259" key="5">
    <source>
        <dbReference type="PROSITE" id="PS51109"/>
    </source>
</evidence>
<keyword evidence="3" id="KW-0378">Hydrolase</keyword>
<dbReference type="Proteomes" id="UP000619355">
    <property type="component" value="Unassembled WGS sequence"/>
</dbReference>
<organism evidence="6 7">
    <name type="scientific">Streptomyces capoamus</name>
    <dbReference type="NCBI Taxonomy" id="68183"/>
    <lineage>
        <taxon>Bacteria</taxon>
        <taxon>Bacillati</taxon>
        <taxon>Actinomycetota</taxon>
        <taxon>Actinomycetes</taxon>
        <taxon>Kitasatosporales</taxon>
        <taxon>Streptomycetaceae</taxon>
        <taxon>Streptomyces</taxon>
    </lineage>
</organism>
<dbReference type="AlphaFoldDB" id="A0A919EWX3"/>
<dbReference type="SUPFAM" id="SSF53955">
    <property type="entry name" value="Lysozyme-like"/>
    <property type="match status" value="1"/>
</dbReference>
<gene>
    <name evidence="6" type="ORF">GCM10018980_39650</name>
</gene>
<proteinExistence type="inferred from homology"/>
<evidence type="ECO:0000313" key="7">
    <source>
        <dbReference type="Proteomes" id="UP000619355"/>
    </source>
</evidence>
<evidence type="ECO:0000256" key="3">
    <source>
        <dbReference type="ARBA" id="ARBA00022801"/>
    </source>
</evidence>
<reference evidence="7" key="1">
    <citation type="journal article" date="2019" name="Int. J. Syst. Evol. Microbiol.">
        <title>The Global Catalogue of Microorganisms (GCM) 10K type strain sequencing project: providing services to taxonomists for standard genome sequencing and annotation.</title>
        <authorList>
            <consortium name="The Broad Institute Genomics Platform"/>
            <consortium name="The Broad Institute Genome Sequencing Center for Infectious Disease"/>
            <person name="Wu L."/>
            <person name="Ma J."/>
        </authorList>
    </citation>
    <scope>NUCLEOTIDE SEQUENCE [LARGE SCALE GENOMIC DNA]</scope>
    <source>
        <strain evidence="7">JCM 4253</strain>
    </source>
</reference>
<dbReference type="Pfam" id="PF07501">
    <property type="entry name" value="G5"/>
    <property type="match status" value="1"/>
</dbReference>
<feature type="region of interest" description="Disordered" evidence="4">
    <location>
        <begin position="1"/>
        <end position="33"/>
    </location>
</feature>
<name>A0A919EWX3_9ACTN</name>
<dbReference type="SMART" id="SM01208">
    <property type="entry name" value="G5"/>
    <property type="match status" value="1"/>
</dbReference>
<dbReference type="PANTHER" id="PTHR39160">
    <property type="entry name" value="CELL WALL-BINDING PROTEIN YOCH"/>
    <property type="match status" value="1"/>
</dbReference>
<protein>
    <recommendedName>
        <fullName evidence="5">G5 domain-containing protein</fullName>
    </recommendedName>
</protein>
<evidence type="ECO:0000256" key="2">
    <source>
        <dbReference type="ARBA" id="ARBA00022729"/>
    </source>
</evidence>